<sequence>MWITKVTVSISSASTQLLFFRRKSPSNVGSRGRHNPVLRSSAIATLVISQSLLKAKAPSTSTYLMLAGLAQDVLASAFGAGRASH</sequence>
<evidence type="ECO:0000313" key="1">
    <source>
        <dbReference type="EMBL" id="RFU70107.1"/>
    </source>
</evidence>
<dbReference type="AlphaFoldDB" id="A0A372LQ75"/>
<dbReference type="EMBL" id="QVTE01000017">
    <property type="protein sequence ID" value="RFU70107.1"/>
    <property type="molecule type" value="Genomic_DNA"/>
</dbReference>
<reference evidence="1 2" key="1">
    <citation type="submission" date="2018-08" db="EMBL/GenBank/DDBJ databases">
        <title>Bacillus chawlae sp. nov., Bacillus glennii sp. nov., and Bacillus saganii sp. nov. Isolated from the Vehicle Assembly Building at Kennedy Space Center where the Viking Spacecraft were Assembled.</title>
        <authorList>
            <person name="Seuylemezian A."/>
            <person name="Vaishampayan P."/>
        </authorList>
    </citation>
    <scope>NUCLEOTIDE SEQUENCE [LARGE SCALE GENOMIC DNA]</scope>
    <source>
        <strain evidence="1 2">V47-23a</strain>
    </source>
</reference>
<proteinExistence type="predicted"/>
<dbReference type="Proteomes" id="UP000264541">
    <property type="component" value="Unassembled WGS sequence"/>
</dbReference>
<protein>
    <submittedName>
        <fullName evidence="1">Uncharacterized protein</fullName>
    </submittedName>
</protein>
<organism evidence="1 2">
    <name type="scientific">Peribacillus saganii</name>
    <dbReference type="NCBI Taxonomy" id="2303992"/>
    <lineage>
        <taxon>Bacteria</taxon>
        <taxon>Bacillati</taxon>
        <taxon>Bacillota</taxon>
        <taxon>Bacilli</taxon>
        <taxon>Bacillales</taxon>
        <taxon>Bacillaceae</taxon>
        <taxon>Peribacillus</taxon>
    </lineage>
</organism>
<comment type="caution">
    <text evidence="1">The sequence shown here is derived from an EMBL/GenBank/DDBJ whole genome shotgun (WGS) entry which is preliminary data.</text>
</comment>
<accession>A0A372LQ75</accession>
<evidence type="ECO:0000313" key="2">
    <source>
        <dbReference type="Proteomes" id="UP000264541"/>
    </source>
</evidence>
<gene>
    <name evidence="1" type="ORF">D0469_07960</name>
</gene>
<keyword evidence="2" id="KW-1185">Reference proteome</keyword>
<name>A0A372LQ75_9BACI</name>